<keyword evidence="3" id="KW-1185">Reference proteome</keyword>
<dbReference type="GeneID" id="87942286"/>
<reference evidence="3" key="1">
    <citation type="journal article" date="2023" name="bioRxiv">
        <title>Complete genome of the Medicago anthracnose fungus, Colletotrichum destructivum, reveals a mini-chromosome-like region within a core chromosome.</title>
        <authorList>
            <person name="Lapalu N."/>
            <person name="Simon A."/>
            <person name="Lu A."/>
            <person name="Plaumann P.-L."/>
            <person name="Amselem J."/>
            <person name="Pigne S."/>
            <person name="Auger A."/>
            <person name="Koch C."/>
            <person name="Dallery J.-F."/>
            <person name="O'Connell R.J."/>
        </authorList>
    </citation>
    <scope>NUCLEOTIDE SEQUENCE [LARGE SCALE GENOMIC DNA]</scope>
    <source>
        <strain evidence="3">CBS 520.97</strain>
    </source>
</reference>
<keyword evidence="1" id="KW-0732">Signal</keyword>
<dbReference type="AlphaFoldDB" id="A0AAX4ICS5"/>
<sequence>MRAEVLHRPRLCLASVMIATTAAANPVAAQEFVADDHPSTVTEVITSSAHSITTTTPNSPPPRLRQRLRRRVLRHSLRRRFCELHLDWGRYGRYHAVEIGRSQHLHQLRLSIPERPIELHFQLRRFFGHQRCRADRLPRLNTTRIGFSNNSRNDIVSSQLSTRSASWQLLLAVQSTRLSVVMVAR</sequence>
<name>A0AAX4ICS5_9PEZI</name>
<dbReference type="KEGG" id="cdet:87942286"/>
<dbReference type="Proteomes" id="UP001322277">
    <property type="component" value="Chromosome 3"/>
</dbReference>
<feature type="chain" id="PRO_5043466721" description="Secreted protein" evidence="1">
    <location>
        <begin position="30"/>
        <end position="185"/>
    </location>
</feature>
<evidence type="ECO:0000256" key="1">
    <source>
        <dbReference type="SAM" id="SignalP"/>
    </source>
</evidence>
<proteinExistence type="predicted"/>
<protein>
    <recommendedName>
        <fullName evidence="4">Secreted protein</fullName>
    </recommendedName>
</protein>
<evidence type="ECO:0008006" key="4">
    <source>
        <dbReference type="Google" id="ProtNLM"/>
    </source>
</evidence>
<dbReference type="EMBL" id="CP137307">
    <property type="protein sequence ID" value="WQF80769.1"/>
    <property type="molecule type" value="Genomic_DNA"/>
</dbReference>
<evidence type="ECO:0000313" key="3">
    <source>
        <dbReference type="Proteomes" id="UP001322277"/>
    </source>
</evidence>
<gene>
    <name evidence="2" type="ORF">CDEST_05783</name>
</gene>
<accession>A0AAX4ICS5</accession>
<evidence type="ECO:0000313" key="2">
    <source>
        <dbReference type="EMBL" id="WQF80769.1"/>
    </source>
</evidence>
<dbReference type="RefSeq" id="XP_062777993.1">
    <property type="nucleotide sequence ID" value="XM_062921942.1"/>
</dbReference>
<organism evidence="2 3">
    <name type="scientific">Colletotrichum destructivum</name>
    <dbReference type="NCBI Taxonomy" id="34406"/>
    <lineage>
        <taxon>Eukaryota</taxon>
        <taxon>Fungi</taxon>
        <taxon>Dikarya</taxon>
        <taxon>Ascomycota</taxon>
        <taxon>Pezizomycotina</taxon>
        <taxon>Sordariomycetes</taxon>
        <taxon>Hypocreomycetidae</taxon>
        <taxon>Glomerellales</taxon>
        <taxon>Glomerellaceae</taxon>
        <taxon>Colletotrichum</taxon>
        <taxon>Colletotrichum destructivum species complex</taxon>
    </lineage>
</organism>
<feature type="signal peptide" evidence="1">
    <location>
        <begin position="1"/>
        <end position="29"/>
    </location>
</feature>